<dbReference type="AlphaFoldDB" id="A0A4D4K7G9"/>
<proteinExistence type="predicted"/>
<name>A0A4D4K7G9_9ACTN</name>
<dbReference type="EMBL" id="BJHV01000001">
    <property type="protein sequence ID" value="GDY42608.1"/>
    <property type="molecule type" value="Genomic_DNA"/>
</dbReference>
<evidence type="ECO:0000313" key="2">
    <source>
        <dbReference type="Proteomes" id="UP000299290"/>
    </source>
</evidence>
<accession>A0A4D4K7G9</accession>
<evidence type="ECO:0000313" key="1">
    <source>
        <dbReference type="EMBL" id="GDY42608.1"/>
    </source>
</evidence>
<sequence>MSFPELPQPAPGEVLLVCTCYKDGEALWGGLIDGIGGRREGDALILGAGCGSAWSKAADGTTCTAVTYRRLSRAAAPCRPSSSWRTSLWCTAGTGRCWWTWR</sequence>
<protein>
    <submittedName>
        <fullName evidence="1">Uncharacterized protein</fullName>
    </submittedName>
</protein>
<keyword evidence="2" id="KW-1185">Reference proteome</keyword>
<comment type="caution">
    <text evidence="1">The sequence shown here is derived from an EMBL/GenBank/DDBJ whole genome shotgun (WGS) entry which is preliminary data.</text>
</comment>
<dbReference type="Proteomes" id="UP000299290">
    <property type="component" value="Unassembled WGS sequence"/>
</dbReference>
<reference evidence="1 2" key="1">
    <citation type="journal article" date="2020" name="Int. J. Syst. Evol. Microbiol.">
        <title>Reclassification of Streptomyces castelarensis and Streptomyces sporoclivatus as later heterotypic synonyms of Streptomyces antimycoticus.</title>
        <authorList>
            <person name="Komaki H."/>
            <person name="Tamura T."/>
        </authorList>
    </citation>
    <scope>NUCLEOTIDE SEQUENCE [LARGE SCALE GENOMIC DNA]</scope>
    <source>
        <strain evidence="1 2">NBRC 12839</strain>
    </source>
</reference>
<gene>
    <name evidence="1" type="ORF">SANT12839_034900</name>
</gene>
<organism evidence="1 2">
    <name type="scientific">Streptomyces antimycoticus</name>
    <dbReference type="NCBI Taxonomy" id="68175"/>
    <lineage>
        <taxon>Bacteria</taxon>
        <taxon>Bacillati</taxon>
        <taxon>Actinomycetota</taxon>
        <taxon>Actinomycetes</taxon>
        <taxon>Kitasatosporales</taxon>
        <taxon>Streptomycetaceae</taxon>
        <taxon>Streptomyces</taxon>
        <taxon>Streptomyces violaceusniger group</taxon>
    </lineage>
</organism>